<evidence type="ECO:0000313" key="2">
    <source>
        <dbReference type="EMBL" id="GAA4334932.1"/>
    </source>
</evidence>
<dbReference type="Proteomes" id="UP001501725">
    <property type="component" value="Unassembled WGS sequence"/>
</dbReference>
<proteinExistence type="predicted"/>
<reference evidence="3" key="1">
    <citation type="journal article" date="2019" name="Int. J. Syst. Evol. Microbiol.">
        <title>The Global Catalogue of Microorganisms (GCM) 10K type strain sequencing project: providing services to taxonomists for standard genome sequencing and annotation.</title>
        <authorList>
            <consortium name="The Broad Institute Genomics Platform"/>
            <consortium name="The Broad Institute Genome Sequencing Center for Infectious Disease"/>
            <person name="Wu L."/>
            <person name="Ma J."/>
        </authorList>
    </citation>
    <scope>NUCLEOTIDE SEQUENCE [LARGE SCALE GENOMIC DNA]</scope>
    <source>
        <strain evidence="3">JCM 17919</strain>
    </source>
</reference>
<keyword evidence="3" id="KW-1185">Reference proteome</keyword>
<gene>
    <name evidence="2" type="ORF">GCM10023184_29370</name>
</gene>
<dbReference type="InterPro" id="IPR052345">
    <property type="entry name" value="Rad_response_metalloprotease"/>
</dbReference>
<sequence length="256" mass="28902">MAQIIRAVQAAQDLLNDIGWGRPGDVSLDEIASSIGAIVEVEALEGCEGRIIMSKTSAIIKLNASITHRGKLNFVLAHEIGHFVLHRGLKLFVDNSMTLSEWHTKGAHEQEANAFAEELLMPNALFTERFKGKKLNIGLIEQLAEYFSVSLTAALIRYCRIGHFPIMVIFIDDGVIKWKMNSKDFSFPYLPYGTRVPAWTVAGDFFSGKPLENKPVQVDAIEWFPDDFKLRDNAKRKLWEQCFRVSQKGLMVCLWS</sequence>
<evidence type="ECO:0000313" key="3">
    <source>
        <dbReference type="Proteomes" id="UP001501725"/>
    </source>
</evidence>
<evidence type="ECO:0000259" key="1">
    <source>
        <dbReference type="Pfam" id="PF06114"/>
    </source>
</evidence>
<dbReference type="RefSeq" id="WP_345256508.1">
    <property type="nucleotide sequence ID" value="NZ_BAABGY010000008.1"/>
</dbReference>
<comment type="caution">
    <text evidence="2">The sequence shown here is derived from an EMBL/GenBank/DDBJ whole genome shotgun (WGS) entry which is preliminary data.</text>
</comment>
<dbReference type="Gene3D" id="1.10.10.2910">
    <property type="match status" value="1"/>
</dbReference>
<dbReference type="PANTHER" id="PTHR43236">
    <property type="entry name" value="ANTITOXIN HIGA1"/>
    <property type="match status" value="1"/>
</dbReference>
<protein>
    <submittedName>
        <fullName evidence="2">ImmA/IrrE family metallo-endopeptidase</fullName>
    </submittedName>
</protein>
<feature type="domain" description="IrrE N-terminal-like" evidence="1">
    <location>
        <begin position="58"/>
        <end position="157"/>
    </location>
</feature>
<dbReference type="PANTHER" id="PTHR43236:SF2">
    <property type="entry name" value="BLL0069 PROTEIN"/>
    <property type="match status" value="1"/>
</dbReference>
<accession>A0ABP8H6Q8</accession>
<name>A0ABP8H6Q8_9BACT</name>
<organism evidence="2 3">
    <name type="scientific">Flaviaesturariibacter amylovorans</name>
    <dbReference type="NCBI Taxonomy" id="1084520"/>
    <lineage>
        <taxon>Bacteria</taxon>
        <taxon>Pseudomonadati</taxon>
        <taxon>Bacteroidota</taxon>
        <taxon>Chitinophagia</taxon>
        <taxon>Chitinophagales</taxon>
        <taxon>Chitinophagaceae</taxon>
        <taxon>Flaviaestuariibacter</taxon>
    </lineage>
</organism>
<dbReference type="InterPro" id="IPR010359">
    <property type="entry name" value="IrrE_HExxH"/>
</dbReference>
<dbReference type="EMBL" id="BAABGY010000008">
    <property type="protein sequence ID" value="GAA4334932.1"/>
    <property type="molecule type" value="Genomic_DNA"/>
</dbReference>
<dbReference type="Pfam" id="PF06114">
    <property type="entry name" value="Peptidase_M78"/>
    <property type="match status" value="1"/>
</dbReference>